<dbReference type="Proteomes" id="UP000324222">
    <property type="component" value="Unassembled WGS sequence"/>
</dbReference>
<sequence length="109" mass="11763">MAGNYTFHTGASLCRCGGQVCAEGGRRCGTNVLQRKRLHLRIGHLSPGILLGMVWTDGVAEVVCSRVVQLDRRRLPHTCSITTPASPALTPTQRQLPPASQEALCPSRD</sequence>
<accession>A0A5B7H2R8</accession>
<reference evidence="2 3" key="1">
    <citation type="submission" date="2019-05" db="EMBL/GenBank/DDBJ databases">
        <title>Another draft genome of Portunus trituberculatus and its Hox gene families provides insights of decapod evolution.</title>
        <authorList>
            <person name="Jeong J.-H."/>
            <person name="Song I."/>
            <person name="Kim S."/>
            <person name="Choi T."/>
            <person name="Kim D."/>
            <person name="Ryu S."/>
            <person name="Kim W."/>
        </authorList>
    </citation>
    <scope>NUCLEOTIDE SEQUENCE [LARGE SCALE GENOMIC DNA]</scope>
    <source>
        <tissue evidence="2">Muscle</tissue>
    </source>
</reference>
<proteinExistence type="predicted"/>
<organism evidence="2 3">
    <name type="scientific">Portunus trituberculatus</name>
    <name type="common">Swimming crab</name>
    <name type="synonym">Neptunus trituberculatus</name>
    <dbReference type="NCBI Taxonomy" id="210409"/>
    <lineage>
        <taxon>Eukaryota</taxon>
        <taxon>Metazoa</taxon>
        <taxon>Ecdysozoa</taxon>
        <taxon>Arthropoda</taxon>
        <taxon>Crustacea</taxon>
        <taxon>Multicrustacea</taxon>
        <taxon>Malacostraca</taxon>
        <taxon>Eumalacostraca</taxon>
        <taxon>Eucarida</taxon>
        <taxon>Decapoda</taxon>
        <taxon>Pleocyemata</taxon>
        <taxon>Brachyura</taxon>
        <taxon>Eubrachyura</taxon>
        <taxon>Portunoidea</taxon>
        <taxon>Portunidae</taxon>
        <taxon>Portuninae</taxon>
        <taxon>Portunus</taxon>
    </lineage>
</organism>
<dbReference type="EMBL" id="VSRR010021983">
    <property type="protein sequence ID" value="MPC64363.1"/>
    <property type="molecule type" value="Genomic_DNA"/>
</dbReference>
<dbReference type="AlphaFoldDB" id="A0A5B7H2R8"/>
<evidence type="ECO:0000256" key="1">
    <source>
        <dbReference type="SAM" id="MobiDB-lite"/>
    </source>
</evidence>
<gene>
    <name evidence="2" type="ORF">E2C01_058477</name>
</gene>
<feature type="compositionally biased region" description="Polar residues" evidence="1">
    <location>
        <begin position="82"/>
        <end position="95"/>
    </location>
</feature>
<name>A0A5B7H2R8_PORTR</name>
<protein>
    <submittedName>
        <fullName evidence="2">Uncharacterized protein</fullName>
    </submittedName>
</protein>
<evidence type="ECO:0000313" key="2">
    <source>
        <dbReference type="EMBL" id="MPC64363.1"/>
    </source>
</evidence>
<evidence type="ECO:0000313" key="3">
    <source>
        <dbReference type="Proteomes" id="UP000324222"/>
    </source>
</evidence>
<keyword evidence="3" id="KW-1185">Reference proteome</keyword>
<comment type="caution">
    <text evidence="2">The sequence shown here is derived from an EMBL/GenBank/DDBJ whole genome shotgun (WGS) entry which is preliminary data.</text>
</comment>
<feature type="region of interest" description="Disordered" evidence="1">
    <location>
        <begin position="82"/>
        <end position="109"/>
    </location>
</feature>